<dbReference type="InterPro" id="IPR006657">
    <property type="entry name" value="MoPterin_dinucl-bd_dom"/>
</dbReference>
<feature type="domain" description="Molybdopterin oxidoreductase" evidence="7">
    <location>
        <begin position="72"/>
        <end position="524"/>
    </location>
</feature>
<dbReference type="Gene3D" id="3.40.228.10">
    <property type="entry name" value="Dimethylsulfoxide Reductase, domain 2"/>
    <property type="match status" value="1"/>
</dbReference>
<evidence type="ECO:0000256" key="1">
    <source>
        <dbReference type="ARBA" id="ARBA00001942"/>
    </source>
</evidence>
<keyword evidence="11" id="KW-1185">Reference proteome</keyword>
<protein>
    <submittedName>
        <fullName evidence="10">Biotin/methionine sulfoxide reductase</fullName>
    </submittedName>
</protein>
<dbReference type="PANTHER" id="PTHR43742">
    <property type="entry name" value="TRIMETHYLAMINE-N-OXIDE REDUCTASE"/>
    <property type="match status" value="1"/>
</dbReference>
<dbReference type="GO" id="GO:0030151">
    <property type="term" value="F:molybdenum ion binding"/>
    <property type="evidence" value="ECO:0007669"/>
    <property type="project" value="TreeGrafter"/>
</dbReference>
<dbReference type="EMBL" id="FNDN01000007">
    <property type="protein sequence ID" value="SDI45013.1"/>
    <property type="molecule type" value="Genomic_DNA"/>
</dbReference>
<dbReference type="InterPro" id="IPR009010">
    <property type="entry name" value="Asp_de-COase-like_dom_sf"/>
</dbReference>
<dbReference type="CDD" id="cd02793">
    <property type="entry name" value="MopB_CT_DMSOR-BSOR-TMAOR"/>
    <property type="match status" value="1"/>
</dbReference>
<comment type="similarity">
    <text evidence="2">Belongs to the prokaryotic molybdopterin-containing oxidoreductase family.</text>
</comment>
<proteinExistence type="inferred from homology"/>
<keyword evidence="5" id="KW-0560">Oxidoreductase</keyword>
<evidence type="ECO:0000313" key="11">
    <source>
        <dbReference type="Proteomes" id="UP000183263"/>
    </source>
</evidence>
<gene>
    <name evidence="10" type="ORF">SAMN05444695_107209</name>
</gene>
<dbReference type="Proteomes" id="UP000183263">
    <property type="component" value="Unassembled WGS sequence"/>
</dbReference>
<evidence type="ECO:0000259" key="7">
    <source>
        <dbReference type="Pfam" id="PF00384"/>
    </source>
</evidence>
<dbReference type="AlphaFoldDB" id="A0A1G8KNN4"/>
<dbReference type="SUPFAM" id="SSF53706">
    <property type="entry name" value="Formate dehydrogenase/DMSO reductase, domains 1-3"/>
    <property type="match status" value="1"/>
</dbReference>
<dbReference type="InterPro" id="IPR050612">
    <property type="entry name" value="Prok_Mopterin_Oxidored"/>
</dbReference>
<evidence type="ECO:0000256" key="6">
    <source>
        <dbReference type="SAM" id="MobiDB-lite"/>
    </source>
</evidence>
<accession>A0A1G8KNN4</accession>
<dbReference type="GO" id="GO:0043546">
    <property type="term" value="F:molybdopterin cofactor binding"/>
    <property type="evidence" value="ECO:0007669"/>
    <property type="project" value="InterPro"/>
</dbReference>
<keyword evidence="3" id="KW-0500">Molybdenum</keyword>
<dbReference type="PANTHER" id="PTHR43742:SF10">
    <property type="entry name" value="TRIMETHYLAMINE-N-OXIDE REDUCTASE 2"/>
    <property type="match status" value="1"/>
</dbReference>
<dbReference type="GO" id="GO:0016491">
    <property type="term" value="F:oxidoreductase activity"/>
    <property type="evidence" value="ECO:0007669"/>
    <property type="project" value="UniProtKB-KW"/>
</dbReference>
<dbReference type="GO" id="GO:0030288">
    <property type="term" value="C:outer membrane-bounded periplasmic space"/>
    <property type="evidence" value="ECO:0007669"/>
    <property type="project" value="TreeGrafter"/>
</dbReference>
<feature type="domain" description="Molybdopterin oxidoreductase N-terminal" evidence="9">
    <location>
        <begin position="29"/>
        <end position="68"/>
    </location>
</feature>
<evidence type="ECO:0000256" key="5">
    <source>
        <dbReference type="ARBA" id="ARBA00023002"/>
    </source>
</evidence>
<dbReference type="SUPFAM" id="SSF50692">
    <property type="entry name" value="ADC-like"/>
    <property type="match status" value="1"/>
</dbReference>
<dbReference type="Pfam" id="PF00384">
    <property type="entry name" value="Molybdopterin"/>
    <property type="match status" value="1"/>
</dbReference>
<feature type="region of interest" description="Disordered" evidence="6">
    <location>
        <begin position="1"/>
        <end position="23"/>
    </location>
</feature>
<keyword evidence="4" id="KW-0479">Metal-binding</keyword>
<dbReference type="InterPro" id="IPR041954">
    <property type="entry name" value="CT_DMSOR/BSOR/TMAOR"/>
</dbReference>
<dbReference type="Gene3D" id="2.40.40.20">
    <property type="match status" value="1"/>
</dbReference>
<evidence type="ECO:0000259" key="8">
    <source>
        <dbReference type="Pfam" id="PF01568"/>
    </source>
</evidence>
<dbReference type="GO" id="GO:0009055">
    <property type="term" value="F:electron transfer activity"/>
    <property type="evidence" value="ECO:0007669"/>
    <property type="project" value="TreeGrafter"/>
</dbReference>
<dbReference type="FunFam" id="2.40.40.20:FF:000009">
    <property type="entry name" value="Biotin sulfoxide reductase 2"/>
    <property type="match status" value="1"/>
</dbReference>
<evidence type="ECO:0000313" key="10">
    <source>
        <dbReference type="EMBL" id="SDI45013.1"/>
    </source>
</evidence>
<dbReference type="Gene3D" id="3.90.55.10">
    <property type="entry name" value="Dimethylsulfoxide Reductase, domain 3"/>
    <property type="match status" value="1"/>
</dbReference>
<dbReference type="InterPro" id="IPR041460">
    <property type="entry name" value="Molybdopterin_N"/>
</dbReference>
<dbReference type="Gene3D" id="3.40.50.740">
    <property type="match status" value="1"/>
</dbReference>
<sequence length="786" mass="85677">MAGSDMTGSDMAGSDMAGPGMTGNLRVPHMSHWGMFEAEVAGGEVVAAHPYHGDADPSPVLGNIAGSTGRARVTGPVVRRGWLENGPGPSTARGSDEFVAVEWDELTDLLGRELRRVVDRHGNSAIYGGSYGWASAGRFHHAQSQVHRFLNTLGGYTRSVHSYSLGATGVIMPRVIGTHWKLFARSTSWPVIAENTDLLVCFGGIPVKNTGINHGGTSNHPTRGALDALRRRGGRIVSFSPLRDDVSGEHRWIASVPGSDVAVMLALAYVLATEGLHDREFLDTHCTGYEEFEAYLLGAADGVPKTPAWAEGLSGIPAGDLEDLAREMASRRTMVTVTWSLQRVRHGEQAPWAGITLAAMLGQIGLPGGGFGHGYGSMNEPGLAPVPYPLPTLPQGTNPVPDFIPVAAISDMLLKPGEQFDYDGTRLTYPDIRLVYWAGGNPFHHHQDLPRLRRALARPETIVVHDPYWTPMARHADIVVPSTTSLERDDLSCTRNDPLLVAMHAAVPRHANARDDYDVFAEIAYKIGVGHQFTEGRSSRQWLEHLYGQWREFVLADGGDAPDYDEFRARGSVRMRTEDDLVLFEDFRENPERNPLRTPSGKIEIYSKDIAGFGYDDCGPHPQWYEPQEWLGGDRAGTYPLHLIANQPRTRLHSQLDHGATSQDSKVQGREPLRMHPDDAAARGLTDGQVVRVFNDRGACLAGLVLDDGVRRSVVQLSTGAWYDPLDPSDPDALCVHGNPNVLTADVGSSSLSQGCTGQHVLVEIEPWTGDLPPIRAYDPPVIRAR</sequence>
<comment type="cofactor">
    <cofactor evidence="1">
        <name>Mo-bis(molybdopterin guanine dinucleotide)</name>
        <dbReference type="ChEBI" id="CHEBI:60539"/>
    </cofactor>
</comment>
<dbReference type="Pfam" id="PF18364">
    <property type="entry name" value="Molybdopterin_N"/>
    <property type="match status" value="1"/>
</dbReference>
<evidence type="ECO:0000256" key="4">
    <source>
        <dbReference type="ARBA" id="ARBA00022723"/>
    </source>
</evidence>
<evidence type="ECO:0000259" key="9">
    <source>
        <dbReference type="Pfam" id="PF18364"/>
    </source>
</evidence>
<organism evidence="10 11">
    <name type="scientific">Rhodococcus triatomae</name>
    <dbReference type="NCBI Taxonomy" id="300028"/>
    <lineage>
        <taxon>Bacteria</taxon>
        <taxon>Bacillati</taxon>
        <taxon>Actinomycetota</taxon>
        <taxon>Actinomycetes</taxon>
        <taxon>Mycobacteriales</taxon>
        <taxon>Nocardiaceae</taxon>
        <taxon>Rhodococcus</taxon>
    </lineage>
</organism>
<dbReference type="Pfam" id="PF01568">
    <property type="entry name" value="Molydop_binding"/>
    <property type="match status" value="1"/>
</dbReference>
<dbReference type="InterPro" id="IPR006656">
    <property type="entry name" value="Mopterin_OxRdtase"/>
</dbReference>
<reference evidence="10 11" key="1">
    <citation type="submission" date="2016-10" db="EMBL/GenBank/DDBJ databases">
        <authorList>
            <person name="de Groot N.N."/>
        </authorList>
    </citation>
    <scope>NUCLEOTIDE SEQUENCE [LARGE SCALE GENOMIC DNA]</scope>
    <source>
        <strain evidence="10 11">DSM 44892</strain>
    </source>
</reference>
<evidence type="ECO:0000256" key="2">
    <source>
        <dbReference type="ARBA" id="ARBA00010312"/>
    </source>
</evidence>
<feature type="domain" description="Molybdopterin dinucleotide-binding" evidence="8">
    <location>
        <begin position="641"/>
        <end position="757"/>
    </location>
</feature>
<name>A0A1G8KNN4_9NOCA</name>
<evidence type="ECO:0000256" key="3">
    <source>
        <dbReference type="ARBA" id="ARBA00022505"/>
    </source>
</evidence>
<dbReference type="GO" id="GO:0009061">
    <property type="term" value="P:anaerobic respiration"/>
    <property type="evidence" value="ECO:0007669"/>
    <property type="project" value="TreeGrafter"/>
</dbReference>